<organism evidence="1 2">
    <name type="scientific">Microbacterium phage Pumpernickel</name>
    <dbReference type="NCBI Taxonomy" id="2885983"/>
    <lineage>
        <taxon>Viruses</taxon>
        <taxon>Duplodnaviria</taxon>
        <taxon>Heunggongvirae</taxon>
        <taxon>Uroviricota</taxon>
        <taxon>Caudoviricetes</taxon>
        <taxon>Pumpernickelvirus</taxon>
        <taxon>Pumpernickelvirus pumpernickel</taxon>
    </lineage>
</organism>
<evidence type="ECO:0000313" key="2">
    <source>
        <dbReference type="Proteomes" id="UP000827768"/>
    </source>
</evidence>
<proteinExistence type="predicted"/>
<accession>A0AAE9C3E4</accession>
<dbReference type="GeneID" id="80019708"/>
<keyword evidence="2" id="KW-1185">Reference proteome</keyword>
<dbReference type="KEGG" id="vg:80019708"/>
<name>A0AAE9C3E4_9CAUD</name>
<gene>
    <name evidence="1" type="primary">68</name>
    <name evidence="1" type="ORF">SEA_PUMPERNICKEL_68</name>
</gene>
<reference evidence="1" key="1">
    <citation type="submission" date="2021-09" db="EMBL/GenBank/DDBJ databases">
        <authorList>
            <person name="Andersen S.H."/>
            <person name="Beall E.A."/>
            <person name="Cappelle B."/>
            <person name="Falteisek K.J."/>
            <person name="Fenske B.A."/>
            <person name="Gansluckner N.W."/>
            <person name="Gilbertson S.M."/>
            <person name="Krings K.J."/>
            <person name="Mobeck M."/>
            <person name="Odeku J.O."/>
            <person name="Poncelet M.E."/>
            <person name="Rohr J.R."/>
            <person name="Rolands L."/>
            <person name="Whipple C.D."/>
            <person name="Whipple E.M."/>
            <person name="Spring A.M."/>
            <person name="Klyczek K."/>
            <person name="Garlena R.A."/>
            <person name="Russell D.A."/>
            <person name="Pope W.H."/>
            <person name="Jacobs-Sera D."/>
            <person name="Hatfull G.F."/>
        </authorList>
    </citation>
    <scope>NUCLEOTIDE SEQUENCE</scope>
</reference>
<protein>
    <submittedName>
        <fullName evidence="1">Uncharacterized protein</fullName>
    </submittedName>
</protein>
<dbReference type="EMBL" id="OK040790">
    <property type="protein sequence ID" value="UDL15859.1"/>
    <property type="molecule type" value="Genomic_DNA"/>
</dbReference>
<dbReference type="Proteomes" id="UP000827768">
    <property type="component" value="Segment"/>
</dbReference>
<dbReference type="RefSeq" id="YP_010755099.1">
    <property type="nucleotide sequence ID" value="NC_073468.1"/>
</dbReference>
<evidence type="ECO:0000313" key="1">
    <source>
        <dbReference type="EMBL" id="UDL15859.1"/>
    </source>
</evidence>
<sequence>MTTERFRAPGGKLPSDAERAIIADRRRNKRATEYVQHHSGGMQPVESIGDRLRSAYEAGWNDRESHLQDVINRALMRFREYTSTETSYDEELDCIMDMVSILIEGEK</sequence>